<dbReference type="InterPro" id="IPR033413">
    <property type="entry name" value="DUF5117"/>
</dbReference>
<dbReference type="Pfam" id="PF16313">
    <property type="entry name" value="DUF4953"/>
    <property type="match status" value="1"/>
</dbReference>
<dbReference type="InterPro" id="IPR032534">
    <property type="entry name" value="EcxA_zinc-bd"/>
</dbReference>
<accession>A0A1J5TDT4</accession>
<dbReference type="GO" id="GO:0008237">
    <property type="term" value="F:metallopeptidase activity"/>
    <property type="evidence" value="ECO:0007669"/>
    <property type="project" value="InterPro"/>
</dbReference>
<dbReference type="AlphaFoldDB" id="A0A1J5TDT4"/>
<dbReference type="EMBL" id="MLJW01000012">
    <property type="protein sequence ID" value="OIR14344.1"/>
    <property type="molecule type" value="Genomic_DNA"/>
</dbReference>
<dbReference type="PANTHER" id="PTHR38478">
    <property type="entry name" value="PEPTIDASE M1A AND M12B"/>
    <property type="match status" value="1"/>
</dbReference>
<reference evidence="4" key="1">
    <citation type="submission" date="2016-10" db="EMBL/GenBank/DDBJ databases">
        <title>Sequence of Gallionella enrichment culture.</title>
        <authorList>
            <person name="Poehlein A."/>
            <person name="Muehling M."/>
            <person name="Daniel R."/>
        </authorList>
    </citation>
    <scope>NUCLEOTIDE SEQUENCE</scope>
</reference>
<feature type="domain" description="DUF5117" evidence="2">
    <location>
        <begin position="103"/>
        <end position="308"/>
    </location>
</feature>
<dbReference type="Gene3D" id="3.40.390.10">
    <property type="entry name" value="Collagenase (Catalytic Domain)"/>
    <property type="match status" value="1"/>
</dbReference>
<sequence length="849" mass="94945">MKKILIATALLVSITTFAQQKDSIPAANGKPVPSLMGARPSAATNPKPYKDVITDKAVTKKGLFTVHKVEEKYYFEINDSILGREILAVTRFAKVPAGAGYGGEIANQQTLSFQKGIGNTVFLKVITLINTADSTNDIYKAVSNSNVNTIAQAFPIAAFSKDSSGVVIDVTDYFKGDNQPVSLNAGMKRRYSLTALAPDRSFIEKISTYPINTEIRTIKTFSSSAGASFGMPSAPSPFPSASLPAAMASGAVTMELNTSLLLLPKTPMAHRVADKRVGYFTDDFVKYSDDQQQVENKEFAVRWRLEPKDGEYDKWLKGELVEPKKPIIYYIDPATPKQWRKYLIAGIDDWQKAFEKAGFKNAIMGKEWPENDTTMSMEDARFSVIRYFASDIENAYGPNVHDPRSGEILESHIGWYHNVMKLVHDWYMIQTAAVDPRARTMKFSDELMGDLIRFVSSHEVGHTLGLRHNMGSSSKTPVEKLRDKAWVEANGHTASIMDYARFNYVAQPEDNIGKAGLYPRIGDYDLWAIRWGYGYIAGKDDEEQKKISSKMIIEAYKNNPRTWFGTYESGNPADPRAQAEDLSDNAVKASEYGIKNLQRILPKLPEWTFEEGDLNENIANMYNQLIFQFRRYVGHVTKNIGGVYETFKSSDEKGDVYEIVPKAYQKQAVAFLNKQLFETPKWLIAKDIWNKFNNPIALDPVASAQESGLASLISTDRMNRMQICMERFGADKAYNAMELLNDVQSDLFSELNSNKPIDEYRRILQKSYVDKLSAIINPSNSAATISFMGFSFGPGVDLKRSDVPAIVRAQLVDLRNKINAAAPSASDKMSKIHLLDLSQKIKTALDPKS</sequence>
<evidence type="ECO:0000259" key="2">
    <source>
        <dbReference type="Pfam" id="PF17148"/>
    </source>
</evidence>
<feature type="domain" description="EcxA zinc-binding" evidence="1">
    <location>
        <begin position="441"/>
        <end position="753"/>
    </location>
</feature>
<dbReference type="CDD" id="cd04276">
    <property type="entry name" value="ZnMc_MMP_like_2"/>
    <property type="match status" value="1"/>
</dbReference>
<evidence type="ECO:0000259" key="1">
    <source>
        <dbReference type="Pfam" id="PF16313"/>
    </source>
</evidence>
<comment type="caution">
    <text evidence="4">The sequence shown here is derived from an EMBL/GenBank/DDBJ whole genome shotgun (WGS) entry which is preliminary data.</text>
</comment>
<name>A0A1J5TDT4_9ZZZZ</name>
<protein>
    <recommendedName>
        <fullName evidence="5">Zinc-dependent metalloprotease</fullName>
    </recommendedName>
</protein>
<evidence type="ECO:0000313" key="4">
    <source>
        <dbReference type="EMBL" id="OIR14344.1"/>
    </source>
</evidence>
<dbReference type="Pfam" id="PF17148">
    <property type="entry name" value="DUF5117"/>
    <property type="match status" value="1"/>
</dbReference>
<evidence type="ECO:0008006" key="5">
    <source>
        <dbReference type="Google" id="ProtNLM"/>
    </source>
</evidence>
<dbReference type="InterPro" id="IPR024079">
    <property type="entry name" value="MetalloPept_cat_dom_sf"/>
</dbReference>
<dbReference type="PANTHER" id="PTHR38478:SF1">
    <property type="entry name" value="ZINC DEPENDENT METALLOPROTEASE DOMAIN LIPOPROTEIN"/>
    <property type="match status" value="1"/>
</dbReference>
<organism evidence="4">
    <name type="scientific">mine drainage metagenome</name>
    <dbReference type="NCBI Taxonomy" id="410659"/>
    <lineage>
        <taxon>unclassified sequences</taxon>
        <taxon>metagenomes</taxon>
        <taxon>ecological metagenomes</taxon>
    </lineage>
</organism>
<dbReference type="Pfam" id="PF17162">
    <property type="entry name" value="DUF5118"/>
    <property type="match status" value="1"/>
</dbReference>
<dbReference type="SUPFAM" id="SSF55486">
    <property type="entry name" value="Metalloproteases ('zincins'), catalytic domain"/>
    <property type="match status" value="1"/>
</dbReference>
<feature type="domain" description="DUF5118" evidence="3">
    <location>
        <begin position="46"/>
        <end position="95"/>
    </location>
</feature>
<gene>
    <name evidence="4" type="ORF">GALL_48160</name>
</gene>
<dbReference type="InterPro" id="IPR034032">
    <property type="entry name" value="Zn_MMP-like_bac"/>
</dbReference>
<proteinExistence type="predicted"/>
<dbReference type="InterPro" id="IPR033428">
    <property type="entry name" value="DUF5118"/>
</dbReference>
<evidence type="ECO:0000259" key="3">
    <source>
        <dbReference type="Pfam" id="PF17162"/>
    </source>
</evidence>